<dbReference type="EMBL" id="BKAJ01000278">
    <property type="protein sequence ID" value="GEP61965.1"/>
    <property type="molecule type" value="Genomic_DNA"/>
</dbReference>
<protein>
    <recommendedName>
        <fullName evidence="3">Phytanoyl-CoA dioxygenase</fullName>
    </recommendedName>
</protein>
<evidence type="ECO:0000313" key="1">
    <source>
        <dbReference type="EMBL" id="GEP61965.1"/>
    </source>
</evidence>
<evidence type="ECO:0000313" key="2">
    <source>
        <dbReference type="Proteomes" id="UP000321058"/>
    </source>
</evidence>
<dbReference type="AlphaFoldDB" id="A0A512NSQ3"/>
<organism evidence="1 2">
    <name type="scientific">Reyranella soli</name>
    <dbReference type="NCBI Taxonomy" id="1230389"/>
    <lineage>
        <taxon>Bacteria</taxon>
        <taxon>Pseudomonadati</taxon>
        <taxon>Pseudomonadota</taxon>
        <taxon>Alphaproteobacteria</taxon>
        <taxon>Hyphomicrobiales</taxon>
        <taxon>Reyranellaceae</taxon>
        <taxon>Reyranella</taxon>
    </lineage>
</organism>
<sequence>MISYAQLTPGRGWRPLRAMLYYAQRLGVASPLGHVLANALAAALSVRHPASGELKGDPILEQLQRDGCAVLPPLLLDEQIAEMLAFLAEREPVGNAALADYKLTDVVNCPHVMELANHPPMLALAGSYLGCAPTISTVGIRWSRPSGETANVQNFHRDPDDWKMVKFFTYLTDVAEGTGPHVFIAGSQREKPPLFARRYSDEEVADKYGEKAFVTIEGRRGTMFLADTSGVHKGAAARKAPRLMLEVGYTLLPVFAFDYRPVKLTRQLADLDPYINRLIVRPHANPNALRSTSPRYMSAT</sequence>
<gene>
    <name evidence="1" type="ORF">RSO01_91310</name>
</gene>
<dbReference type="Proteomes" id="UP000321058">
    <property type="component" value="Unassembled WGS sequence"/>
</dbReference>
<evidence type="ECO:0008006" key="3">
    <source>
        <dbReference type="Google" id="ProtNLM"/>
    </source>
</evidence>
<dbReference type="RefSeq" id="WP_147157234.1">
    <property type="nucleotide sequence ID" value="NZ_BKAJ01000278.1"/>
</dbReference>
<accession>A0A512NSQ3</accession>
<dbReference type="InterPro" id="IPR008775">
    <property type="entry name" value="Phytyl_CoA_dOase-like"/>
</dbReference>
<dbReference type="Pfam" id="PF05721">
    <property type="entry name" value="PhyH"/>
    <property type="match status" value="1"/>
</dbReference>
<reference evidence="1 2" key="1">
    <citation type="submission" date="2019-07" db="EMBL/GenBank/DDBJ databases">
        <title>Whole genome shotgun sequence of Reyranella soli NBRC 108950.</title>
        <authorList>
            <person name="Hosoyama A."/>
            <person name="Uohara A."/>
            <person name="Ohji S."/>
            <person name="Ichikawa N."/>
        </authorList>
    </citation>
    <scope>NUCLEOTIDE SEQUENCE [LARGE SCALE GENOMIC DNA]</scope>
    <source>
        <strain evidence="1 2">NBRC 108950</strain>
    </source>
</reference>
<dbReference type="SUPFAM" id="SSF51197">
    <property type="entry name" value="Clavaminate synthase-like"/>
    <property type="match status" value="1"/>
</dbReference>
<keyword evidence="2" id="KW-1185">Reference proteome</keyword>
<dbReference type="Gene3D" id="2.60.120.620">
    <property type="entry name" value="q2cbj1_9rhob like domain"/>
    <property type="match status" value="1"/>
</dbReference>
<dbReference type="GO" id="GO:0016706">
    <property type="term" value="F:2-oxoglutarate-dependent dioxygenase activity"/>
    <property type="evidence" value="ECO:0007669"/>
    <property type="project" value="UniProtKB-ARBA"/>
</dbReference>
<comment type="caution">
    <text evidence="1">The sequence shown here is derived from an EMBL/GenBank/DDBJ whole genome shotgun (WGS) entry which is preliminary data.</text>
</comment>
<dbReference type="OrthoDB" id="324927at2"/>
<name>A0A512NSQ3_9HYPH</name>
<proteinExistence type="predicted"/>